<dbReference type="AlphaFoldDB" id="A0A1M5X427"/>
<name>A0A1M5X427_9FLAO</name>
<keyword evidence="1" id="KW-1133">Transmembrane helix</keyword>
<keyword evidence="3" id="KW-1185">Reference proteome</keyword>
<proteinExistence type="predicted"/>
<dbReference type="OrthoDB" id="1263572at2"/>
<evidence type="ECO:0000313" key="3">
    <source>
        <dbReference type="Proteomes" id="UP000184047"/>
    </source>
</evidence>
<accession>A0A1M5X427</accession>
<gene>
    <name evidence="2" type="ORF">SAMN05421866_4371</name>
</gene>
<reference evidence="3" key="1">
    <citation type="submission" date="2016-11" db="EMBL/GenBank/DDBJ databases">
        <authorList>
            <person name="Varghese N."/>
            <person name="Submissions S."/>
        </authorList>
    </citation>
    <scope>NUCLEOTIDE SEQUENCE [LARGE SCALE GENOMIC DNA]</scope>
    <source>
        <strain evidence="3">DSM 19055</strain>
    </source>
</reference>
<keyword evidence="1" id="KW-0472">Membrane</keyword>
<dbReference type="EMBL" id="FQWT01000009">
    <property type="protein sequence ID" value="SHH94567.1"/>
    <property type="molecule type" value="Genomic_DNA"/>
</dbReference>
<feature type="transmembrane region" description="Helical" evidence="1">
    <location>
        <begin position="59"/>
        <end position="76"/>
    </location>
</feature>
<evidence type="ECO:0000313" key="2">
    <source>
        <dbReference type="EMBL" id="SHH94567.1"/>
    </source>
</evidence>
<dbReference type="Proteomes" id="UP000184047">
    <property type="component" value="Unassembled WGS sequence"/>
</dbReference>
<sequence length="270" mass="31333">MKFIEYLENLEFESLISTTFLLPFFGLITILKILSVILYSFAIEDDEDESPKVTVFSNWFAYFIFSFAVLIMYDYFDRKEKLDFRFTNKIVTEHHNQTYSVNNDSENNETLEGINIDNETFSWNDIEITPEAENLVNNAKLTEKYDGLSSEDLIKIKKIMSDPNPDPFMRNGETCSMGIKECKWCGKEISIDGTINTSKDLLRLVVKPKSDDPLEILAAVYGAFTVSPKSCIESYELADNHNRKYQCIVNREKEFCSLKCEKEFKNNRGY</sequence>
<evidence type="ECO:0000256" key="1">
    <source>
        <dbReference type="SAM" id="Phobius"/>
    </source>
</evidence>
<dbReference type="RefSeq" id="WP_073066835.1">
    <property type="nucleotide sequence ID" value="NZ_FQWT01000009.1"/>
</dbReference>
<organism evidence="2 3">
    <name type="scientific">Chryseobacterium oranimense</name>
    <dbReference type="NCBI Taxonomy" id="421058"/>
    <lineage>
        <taxon>Bacteria</taxon>
        <taxon>Pseudomonadati</taxon>
        <taxon>Bacteroidota</taxon>
        <taxon>Flavobacteriia</taxon>
        <taxon>Flavobacteriales</taxon>
        <taxon>Weeksellaceae</taxon>
        <taxon>Chryseobacterium group</taxon>
        <taxon>Chryseobacterium</taxon>
    </lineage>
</organism>
<keyword evidence="1" id="KW-0812">Transmembrane</keyword>
<feature type="transmembrane region" description="Helical" evidence="1">
    <location>
        <begin position="20"/>
        <end position="39"/>
    </location>
</feature>
<protein>
    <submittedName>
        <fullName evidence="2">Uncharacterized protein</fullName>
    </submittedName>
</protein>